<keyword evidence="8" id="KW-1185">Reference proteome</keyword>
<comment type="caution">
    <text evidence="7">The sequence shown here is derived from an EMBL/GenBank/DDBJ whole genome shotgun (WGS) entry which is preliminary data.</text>
</comment>
<dbReference type="InterPro" id="IPR002502">
    <property type="entry name" value="Amidase_domain"/>
</dbReference>
<proteinExistence type="predicted"/>
<feature type="domain" description="N-acetylmuramoyl-L-alanine amidase" evidence="6">
    <location>
        <begin position="13"/>
        <end position="148"/>
    </location>
</feature>
<comment type="catalytic activity">
    <reaction evidence="1">
        <text>Hydrolyzes the link between N-acetylmuramoyl residues and L-amino acid residues in certain cell-wall glycopeptides.</text>
        <dbReference type="EC" id="3.5.1.28"/>
    </reaction>
</comment>
<dbReference type="PANTHER" id="PTHR30417:SF1">
    <property type="entry name" value="N-ACETYLMURAMOYL-L-ALANINE AMIDASE AMID"/>
    <property type="match status" value="1"/>
</dbReference>
<name>A0A7Y3RLS0_9PROT</name>
<sequence>MNGTPVRTDWKSPNHGDRKGRDVSMAVIHYTGMKSAKEALERLCDPEAQVSAHYVIEENGRTHQLVAEDRRAWHAGAGIWKGEADINSVSIGFELVNPGHEFGYREFPGEQIDALIDILEAVKARYNIPRARIIGHSDLAPDRKEDPGEKFPWRALAAEKLAFGPWTGERPEQLPTEEEAAAMLSKIGYGVEMFGVEPCVTAFQRRFAPRLLGQKLFDDTRSAIWEVHKRVTA</sequence>
<dbReference type="InterPro" id="IPR051206">
    <property type="entry name" value="NAMLAA_amidase_2"/>
</dbReference>
<protein>
    <recommendedName>
        <fullName evidence="2">N-acetylmuramoyl-L-alanine amidase</fullName>
        <ecNumber evidence="2">3.5.1.28</ecNumber>
    </recommendedName>
</protein>
<dbReference type="AlphaFoldDB" id="A0A7Y3RLS0"/>
<evidence type="ECO:0000256" key="5">
    <source>
        <dbReference type="SAM" id="MobiDB-lite"/>
    </source>
</evidence>
<evidence type="ECO:0000256" key="2">
    <source>
        <dbReference type="ARBA" id="ARBA00011901"/>
    </source>
</evidence>
<dbReference type="GO" id="GO:0009253">
    <property type="term" value="P:peptidoglycan catabolic process"/>
    <property type="evidence" value="ECO:0007669"/>
    <property type="project" value="InterPro"/>
</dbReference>
<organism evidence="7 8">
    <name type="scientific">Parvularcula mediterranea</name>
    <dbReference type="NCBI Taxonomy" id="2732508"/>
    <lineage>
        <taxon>Bacteria</taxon>
        <taxon>Pseudomonadati</taxon>
        <taxon>Pseudomonadota</taxon>
        <taxon>Alphaproteobacteria</taxon>
        <taxon>Parvularculales</taxon>
        <taxon>Parvularculaceae</taxon>
        <taxon>Parvularcula</taxon>
    </lineage>
</organism>
<dbReference type="SMART" id="SM00644">
    <property type="entry name" value="Ami_2"/>
    <property type="match status" value="1"/>
</dbReference>
<dbReference type="RefSeq" id="WP_173198599.1">
    <property type="nucleotide sequence ID" value="NZ_JABFCX010000002.1"/>
</dbReference>
<dbReference type="PANTHER" id="PTHR30417">
    <property type="entry name" value="N-ACETYLMURAMOYL-L-ALANINE AMIDASE AMID"/>
    <property type="match status" value="1"/>
</dbReference>
<dbReference type="InterPro" id="IPR036365">
    <property type="entry name" value="PGBD-like_sf"/>
</dbReference>
<keyword evidence="4" id="KW-0961">Cell wall biogenesis/degradation</keyword>
<keyword evidence="3" id="KW-0378">Hydrolase</keyword>
<dbReference type="SUPFAM" id="SSF47090">
    <property type="entry name" value="PGBD-like"/>
    <property type="match status" value="1"/>
</dbReference>
<evidence type="ECO:0000256" key="3">
    <source>
        <dbReference type="ARBA" id="ARBA00022801"/>
    </source>
</evidence>
<dbReference type="GO" id="GO:0019867">
    <property type="term" value="C:outer membrane"/>
    <property type="evidence" value="ECO:0007669"/>
    <property type="project" value="TreeGrafter"/>
</dbReference>
<reference evidence="7 8" key="1">
    <citation type="submission" date="2020-05" db="EMBL/GenBank/DDBJ databases">
        <title>Parvularcula mediterraneae sp. nov., isolated from polypropylene straw from shallow seawater of the seashore of Laganas in Zakynthos island, Greece.</title>
        <authorList>
            <person name="Szabo I."/>
            <person name="Al-Omari J."/>
            <person name="Rado J."/>
            <person name="Szerdahelyi G.S."/>
        </authorList>
    </citation>
    <scope>NUCLEOTIDE SEQUENCE [LARGE SCALE GENOMIC DNA]</scope>
    <source>
        <strain evidence="7 8">ZS-1/3</strain>
    </source>
</reference>
<feature type="compositionally biased region" description="Basic and acidic residues" evidence="5">
    <location>
        <begin position="8"/>
        <end position="21"/>
    </location>
</feature>
<evidence type="ECO:0000313" key="7">
    <source>
        <dbReference type="EMBL" id="NNU16409.1"/>
    </source>
</evidence>
<dbReference type="GO" id="GO:0071555">
    <property type="term" value="P:cell wall organization"/>
    <property type="evidence" value="ECO:0007669"/>
    <property type="project" value="UniProtKB-KW"/>
</dbReference>
<dbReference type="InterPro" id="IPR036505">
    <property type="entry name" value="Amidase/PGRP_sf"/>
</dbReference>
<dbReference type="Gene3D" id="3.40.80.10">
    <property type="entry name" value="Peptidoglycan recognition protein-like"/>
    <property type="match status" value="1"/>
</dbReference>
<accession>A0A7Y3RLS0</accession>
<gene>
    <name evidence="7" type="ORF">HK107_08760</name>
</gene>
<dbReference type="EC" id="3.5.1.28" evidence="2"/>
<dbReference type="CDD" id="cd06583">
    <property type="entry name" value="PGRP"/>
    <property type="match status" value="1"/>
</dbReference>
<dbReference type="GO" id="GO:0009254">
    <property type="term" value="P:peptidoglycan turnover"/>
    <property type="evidence" value="ECO:0007669"/>
    <property type="project" value="TreeGrafter"/>
</dbReference>
<dbReference type="GO" id="GO:0008745">
    <property type="term" value="F:N-acetylmuramoyl-L-alanine amidase activity"/>
    <property type="evidence" value="ECO:0007669"/>
    <property type="project" value="UniProtKB-EC"/>
</dbReference>
<dbReference type="Proteomes" id="UP000536835">
    <property type="component" value="Unassembled WGS sequence"/>
</dbReference>
<evidence type="ECO:0000256" key="4">
    <source>
        <dbReference type="ARBA" id="ARBA00023316"/>
    </source>
</evidence>
<evidence type="ECO:0000256" key="1">
    <source>
        <dbReference type="ARBA" id="ARBA00001561"/>
    </source>
</evidence>
<dbReference type="Pfam" id="PF01510">
    <property type="entry name" value="Amidase_2"/>
    <property type="match status" value="1"/>
</dbReference>
<evidence type="ECO:0000259" key="6">
    <source>
        <dbReference type="SMART" id="SM00644"/>
    </source>
</evidence>
<dbReference type="SUPFAM" id="SSF55846">
    <property type="entry name" value="N-acetylmuramoyl-L-alanine amidase-like"/>
    <property type="match status" value="1"/>
</dbReference>
<feature type="region of interest" description="Disordered" evidence="5">
    <location>
        <begin position="1"/>
        <end position="21"/>
    </location>
</feature>
<dbReference type="EMBL" id="JABFCX010000002">
    <property type="protein sequence ID" value="NNU16409.1"/>
    <property type="molecule type" value="Genomic_DNA"/>
</dbReference>
<evidence type="ECO:0000313" key="8">
    <source>
        <dbReference type="Proteomes" id="UP000536835"/>
    </source>
</evidence>